<dbReference type="Pfam" id="PF01794">
    <property type="entry name" value="Ferric_reduct"/>
    <property type="match status" value="1"/>
</dbReference>
<evidence type="ECO:0000256" key="5">
    <source>
        <dbReference type="ARBA" id="ARBA00023004"/>
    </source>
</evidence>
<gene>
    <name evidence="7 9" type="primary">msrQ</name>
    <name evidence="9" type="ORF">GCM10023209_32410</name>
</gene>
<reference evidence="10" key="1">
    <citation type="journal article" date="2019" name="Int. J. Syst. Evol. Microbiol.">
        <title>The Global Catalogue of Microorganisms (GCM) 10K type strain sequencing project: providing services to taxonomists for standard genome sequencing and annotation.</title>
        <authorList>
            <consortium name="The Broad Institute Genomics Platform"/>
            <consortium name="The Broad Institute Genome Sequencing Center for Infectious Disease"/>
            <person name="Wu L."/>
            <person name="Ma J."/>
        </authorList>
    </citation>
    <scope>NUCLEOTIDE SEQUENCE [LARGE SCALE GENOMIC DNA]</scope>
    <source>
        <strain evidence="10">JCM 18015</strain>
    </source>
</reference>
<feature type="transmembrane region" description="Helical" evidence="7">
    <location>
        <begin position="186"/>
        <end position="203"/>
    </location>
</feature>
<comment type="subunit">
    <text evidence="7">Heterodimer of a catalytic subunit (MsrP) and a heme-binding subunit (MsrQ).</text>
</comment>
<keyword evidence="7" id="KW-0349">Heme</keyword>
<protein>
    <recommendedName>
        <fullName evidence="7">Protein-methionine-sulfoxide reductase heme-binding subunit MsrQ</fullName>
    </recommendedName>
    <alternativeName>
        <fullName evidence="7">Flavocytochrome MsrQ</fullName>
    </alternativeName>
</protein>
<evidence type="ECO:0000256" key="6">
    <source>
        <dbReference type="ARBA" id="ARBA00023136"/>
    </source>
</evidence>
<proteinExistence type="inferred from homology"/>
<keyword evidence="4 7" id="KW-1133">Transmembrane helix</keyword>
<dbReference type="Proteomes" id="UP001499910">
    <property type="component" value="Unassembled WGS sequence"/>
</dbReference>
<dbReference type="EMBL" id="BAABHW010000006">
    <property type="protein sequence ID" value="GAA5079771.1"/>
    <property type="molecule type" value="Genomic_DNA"/>
</dbReference>
<feature type="transmembrane region" description="Helical" evidence="7">
    <location>
        <begin position="27"/>
        <end position="44"/>
    </location>
</feature>
<name>A0ABP9LP08_9RHOB</name>
<comment type="cofactor">
    <cofactor evidence="7">
        <name>FMN</name>
        <dbReference type="ChEBI" id="CHEBI:58210"/>
    </cofactor>
    <text evidence="7">Binds 1 FMN per subunit.</text>
</comment>
<keyword evidence="10" id="KW-1185">Reference proteome</keyword>
<keyword evidence="3 7" id="KW-0812">Transmembrane</keyword>
<comment type="similarity">
    <text evidence="7">Belongs to the MsrQ family.</text>
</comment>
<keyword evidence="7" id="KW-0249">Electron transport</keyword>
<dbReference type="PANTHER" id="PTHR36964:SF1">
    <property type="entry name" value="PROTEIN-METHIONINE-SULFOXIDE REDUCTASE HEME-BINDING SUBUNIT MSRQ"/>
    <property type="match status" value="1"/>
</dbReference>
<sequence>MASLGQMAAQSDMVQGLNAGLRRVPPWVLYLAGAGWAGWLFYLAATGGLGVEPIEALEHRYGELALQLIVVGLAVTPLRRHLGVNLMPFRRAIGVLTFFFVLAHFLVWAILDVQTLSAVWADILERPYVTIGMGGFLLLLPLAVTSNNWSVRKLGGAAWRRVHKLVYPAAVLGAVHYVWLAKGFQIEPLVYLGLILVLLALRSRPKATRLAR</sequence>
<comment type="function">
    <text evidence="7">Part of the MsrPQ system that repairs oxidized periplasmic proteins containing methionine sulfoxide residues (Met-O), using respiratory chain electrons. Thus protects these proteins from oxidative-stress damage caused by reactive species of oxygen and chlorine generated by the host defense mechanisms. MsrPQ is essential for the maintenance of envelope integrity under bleach stress, rescuing a wide series of structurally unrelated periplasmic proteins from methionine oxidation. MsrQ provides electrons for reduction to the reductase catalytic subunit MsrP, using the quinone pool of the respiratory chain.</text>
</comment>
<evidence type="ECO:0000256" key="7">
    <source>
        <dbReference type="HAMAP-Rule" id="MF_01207"/>
    </source>
</evidence>
<feature type="transmembrane region" description="Helical" evidence="7">
    <location>
        <begin position="131"/>
        <end position="150"/>
    </location>
</feature>
<evidence type="ECO:0000256" key="1">
    <source>
        <dbReference type="ARBA" id="ARBA00004141"/>
    </source>
</evidence>
<feature type="transmembrane region" description="Helical" evidence="7">
    <location>
        <begin position="92"/>
        <end position="111"/>
    </location>
</feature>
<keyword evidence="6 7" id="KW-0472">Membrane</keyword>
<keyword evidence="7" id="KW-0288">FMN</keyword>
<keyword evidence="2 7" id="KW-0813">Transport</keyword>
<evidence type="ECO:0000256" key="3">
    <source>
        <dbReference type="ARBA" id="ARBA00022692"/>
    </source>
</evidence>
<dbReference type="HAMAP" id="MF_01207">
    <property type="entry name" value="MsrQ"/>
    <property type="match status" value="1"/>
</dbReference>
<dbReference type="InterPro" id="IPR022837">
    <property type="entry name" value="MsrQ-like"/>
</dbReference>
<feature type="transmembrane region" description="Helical" evidence="7">
    <location>
        <begin position="64"/>
        <end position="80"/>
    </location>
</feature>
<keyword evidence="5 7" id="KW-0408">Iron</keyword>
<evidence type="ECO:0000256" key="2">
    <source>
        <dbReference type="ARBA" id="ARBA00022448"/>
    </source>
</evidence>
<accession>A0ABP9LP08</accession>
<evidence type="ECO:0000313" key="9">
    <source>
        <dbReference type="EMBL" id="GAA5079771.1"/>
    </source>
</evidence>
<keyword evidence="7" id="KW-0479">Metal-binding</keyword>
<dbReference type="RefSeq" id="WP_259553444.1">
    <property type="nucleotide sequence ID" value="NZ_BAABHW010000006.1"/>
</dbReference>
<comment type="caution">
    <text evidence="9">The sequence shown here is derived from an EMBL/GenBank/DDBJ whole genome shotgun (WGS) entry which is preliminary data.</text>
</comment>
<comment type="subcellular location">
    <subcellularLocation>
        <location evidence="7">Cell membrane</location>
        <topology evidence="7">Multi-pass membrane protein</topology>
    </subcellularLocation>
    <subcellularLocation>
        <location evidence="1">Membrane</location>
        <topology evidence="1">Multi-pass membrane protein</topology>
    </subcellularLocation>
</comment>
<dbReference type="PANTHER" id="PTHR36964">
    <property type="entry name" value="PROTEIN-METHIONINE-SULFOXIDE REDUCTASE HEME-BINDING SUBUNIT MSRQ"/>
    <property type="match status" value="1"/>
</dbReference>
<feature type="transmembrane region" description="Helical" evidence="7">
    <location>
        <begin position="162"/>
        <end position="180"/>
    </location>
</feature>
<evidence type="ECO:0000313" key="10">
    <source>
        <dbReference type="Proteomes" id="UP001499910"/>
    </source>
</evidence>
<feature type="domain" description="Ferric oxidoreductase" evidence="8">
    <location>
        <begin position="74"/>
        <end position="173"/>
    </location>
</feature>
<organism evidence="9 10">
    <name type="scientific">[Roseibacterium] beibuensis</name>
    <dbReference type="NCBI Taxonomy" id="1193142"/>
    <lineage>
        <taxon>Bacteria</taxon>
        <taxon>Pseudomonadati</taxon>
        <taxon>Pseudomonadota</taxon>
        <taxon>Alphaproteobacteria</taxon>
        <taxon>Rhodobacterales</taxon>
        <taxon>Roseobacteraceae</taxon>
        <taxon>Roseicyclus</taxon>
    </lineage>
</organism>
<comment type="cofactor">
    <cofactor evidence="7">
        <name>heme b</name>
        <dbReference type="ChEBI" id="CHEBI:60344"/>
    </cofactor>
    <text evidence="7">Binds 1 heme b (iron(II)-protoporphyrin IX) group per subunit.</text>
</comment>
<evidence type="ECO:0000256" key="4">
    <source>
        <dbReference type="ARBA" id="ARBA00022989"/>
    </source>
</evidence>
<dbReference type="InterPro" id="IPR013130">
    <property type="entry name" value="Fe3_Rdtase_TM_dom"/>
</dbReference>
<dbReference type="NCBIfam" id="NF003833">
    <property type="entry name" value="PRK05419.1-5"/>
    <property type="match status" value="1"/>
</dbReference>
<evidence type="ECO:0000259" key="8">
    <source>
        <dbReference type="Pfam" id="PF01794"/>
    </source>
</evidence>
<keyword evidence="7" id="KW-1003">Cell membrane</keyword>
<keyword evidence="7" id="KW-0285">Flavoprotein</keyword>